<feature type="domain" description="Aminoacyl-transfer RNA synthetases class-II family profile" evidence="8">
    <location>
        <begin position="131"/>
        <end position="467"/>
    </location>
</feature>
<dbReference type="Gene3D" id="3.30.930.10">
    <property type="entry name" value="Bira Bifunctional Protein, Domain 2"/>
    <property type="match status" value="1"/>
</dbReference>
<evidence type="ECO:0000256" key="7">
    <source>
        <dbReference type="HAMAP-Rule" id="MF_00534"/>
    </source>
</evidence>
<dbReference type="GO" id="GO:0005524">
    <property type="term" value="F:ATP binding"/>
    <property type="evidence" value="ECO:0007669"/>
    <property type="project" value="UniProtKB-UniRule"/>
</dbReference>
<protein>
    <recommendedName>
        <fullName evidence="7">Asparagine--tRNA ligase</fullName>
        <ecNumber evidence="7">6.1.1.22</ecNumber>
    </recommendedName>
    <alternativeName>
        <fullName evidence="7">Asparaginyl-tRNA synthetase</fullName>
        <shortName evidence="7">AsnRS</shortName>
    </alternativeName>
</protein>
<dbReference type="InterPro" id="IPR004364">
    <property type="entry name" value="Aa-tRNA-synt_II"/>
</dbReference>
<dbReference type="Gene3D" id="2.40.50.140">
    <property type="entry name" value="Nucleic acid-binding proteins"/>
    <property type="match status" value="1"/>
</dbReference>
<dbReference type="SUPFAM" id="SSF50249">
    <property type="entry name" value="Nucleic acid-binding proteins"/>
    <property type="match status" value="1"/>
</dbReference>
<dbReference type="CDD" id="cd00776">
    <property type="entry name" value="AsxRS_core"/>
    <property type="match status" value="1"/>
</dbReference>
<reference evidence="9 10" key="2">
    <citation type="journal article" date="2016" name="Genome Announc.">
        <title>Draft Genome Sequence of Zhouia amylolytica AD3, Isolated from Tidal Flat Sediment.</title>
        <authorList>
            <person name="Jia B."/>
            <person name="Jin H.M."/>
            <person name="Lee H.J."/>
            <person name="Jeon C.O."/>
        </authorList>
    </citation>
    <scope>NUCLEOTIDE SEQUENCE [LARGE SCALE GENOMIC DNA]</scope>
    <source>
        <strain evidence="9 10">AD3</strain>
    </source>
</reference>
<dbReference type="CDD" id="cd04318">
    <property type="entry name" value="EcAsnRS_like_N"/>
    <property type="match status" value="1"/>
</dbReference>
<comment type="catalytic activity">
    <reaction evidence="7">
        <text>tRNA(Asn) + L-asparagine + ATP = L-asparaginyl-tRNA(Asn) + AMP + diphosphate + H(+)</text>
        <dbReference type="Rhea" id="RHEA:11180"/>
        <dbReference type="Rhea" id="RHEA-COMP:9659"/>
        <dbReference type="Rhea" id="RHEA-COMP:9674"/>
        <dbReference type="ChEBI" id="CHEBI:15378"/>
        <dbReference type="ChEBI" id="CHEBI:30616"/>
        <dbReference type="ChEBI" id="CHEBI:33019"/>
        <dbReference type="ChEBI" id="CHEBI:58048"/>
        <dbReference type="ChEBI" id="CHEBI:78442"/>
        <dbReference type="ChEBI" id="CHEBI:78515"/>
        <dbReference type="ChEBI" id="CHEBI:456215"/>
        <dbReference type="EC" id="6.1.1.22"/>
    </reaction>
</comment>
<dbReference type="RefSeq" id="WP_038266877.1">
    <property type="nucleotide sequence ID" value="NZ_AYXY01000023.1"/>
</dbReference>
<evidence type="ECO:0000259" key="8">
    <source>
        <dbReference type="PROSITE" id="PS50862"/>
    </source>
</evidence>
<organism evidence="9 10">
    <name type="scientific">Zhouia amylolytica AD3</name>
    <dbReference type="NCBI Taxonomy" id="1286632"/>
    <lineage>
        <taxon>Bacteria</taxon>
        <taxon>Pseudomonadati</taxon>
        <taxon>Bacteroidota</taxon>
        <taxon>Flavobacteriia</taxon>
        <taxon>Flavobacteriales</taxon>
        <taxon>Flavobacteriaceae</taxon>
        <taxon>Zhouia</taxon>
    </lineage>
</organism>
<keyword evidence="5 7" id="KW-0648">Protein biosynthesis</keyword>
<dbReference type="GO" id="GO:0005737">
    <property type="term" value="C:cytoplasm"/>
    <property type="evidence" value="ECO:0007669"/>
    <property type="project" value="UniProtKB-SubCell"/>
</dbReference>
<evidence type="ECO:0000313" key="9">
    <source>
        <dbReference type="EMBL" id="ETN94429.1"/>
    </source>
</evidence>
<dbReference type="NCBIfam" id="TIGR00457">
    <property type="entry name" value="asnS"/>
    <property type="match status" value="1"/>
</dbReference>
<evidence type="ECO:0000256" key="2">
    <source>
        <dbReference type="ARBA" id="ARBA00022598"/>
    </source>
</evidence>
<name>W2UKA7_9FLAO</name>
<dbReference type="PROSITE" id="PS50862">
    <property type="entry name" value="AA_TRNA_LIGASE_II"/>
    <property type="match status" value="1"/>
</dbReference>
<dbReference type="SUPFAM" id="SSF55681">
    <property type="entry name" value="Class II aaRS and biotin synthetases"/>
    <property type="match status" value="1"/>
</dbReference>
<evidence type="ECO:0000256" key="5">
    <source>
        <dbReference type="ARBA" id="ARBA00022917"/>
    </source>
</evidence>
<dbReference type="eggNOG" id="COG0017">
    <property type="taxonomic scope" value="Bacteria"/>
</dbReference>
<dbReference type="GO" id="GO:0003676">
    <property type="term" value="F:nucleic acid binding"/>
    <property type="evidence" value="ECO:0007669"/>
    <property type="project" value="InterPro"/>
</dbReference>
<evidence type="ECO:0000313" key="10">
    <source>
        <dbReference type="Proteomes" id="UP000018850"/>
    </source>
</evidence>
<dbReference type="InterPro" id="IPR004365">
    <property type="entry name" value="NA-bd_OB_tRNA"/>
</dbReference>
<dbReference type="EMBL" id="AYXY01000023">
    <property type="protein sequence ID" value="ETN94429.1"/>
    <property type="molecule type" value="Genomic_DNA"/>
</dbReference>
<dbReference type="Pfam" id="PF00152">
    <property type="entry name" value="tRNA-synt_2"/>
    <property type="match status" value="1"/>
</dbReference>
<evidence type="ECO:0000256" key="6">
    <source>
        <dbReference type="ARBA" id="ARBA00023146"/>
    </source>
</evidence>
<dbReference type="InterPro" id="IPR002312">
    <property type="entry name" value="Asp/Asn-tRNA-synth_IIb"/>
</dbReference>
<keyword evidence="6 7" id="KW-0030">Aminoacyl-tRNA synthetase</keyword>
<evidence type="ECO:0000256" key="1">
    <source>
        <dbReference type="ARBA" id="ARBA00008226"/>
    </source>
</evidence>
<comment type="caution">
    <text evidence="9">The sequence shown here is derived from an EMBL/GenBank/DDBJ whole genome shotgun (WGS) entry which is preliminary data.</text>
</comment>
<evidence type="ECO:0000256" key="3">
    <source>
        <dbReference type="ARBA" id="ARBA00022741"/>
    </source>
</evidence>
<comment type="subunit">
    <text evidence="7">Homodimer.</text>
</comment>
<keyword evidence="2 7" id="KW-0436">Ligase</keyword>
<dbReference type="Proteomes" id="UP000018850">
    <property type="component" value="Unassembled WGS sequence"/>
</dbReference>
<dbReference type="PATRIC" id="fig|1286632.3.peg.2365"/>
<dbReference type="GO" id="GO:0004816">
    <property type="term" value="F:asparagine-tRNA ligase activity"/>
    <property type="evidence" value="ECO:0007669"/>
    <property type="project" value="UniProtKB-UniRule"/>
</dbReference>
<proteinExistence type="inferred from homology"/>
<dbReference type="PANTHER" id="PTHR22594:SF34">
    <property type="entry name" value="ASPARAGINE--TRNA LIGASE, MITOCHONDRIAL-RELATED"/>
    <property type="match status" value="1"/>
</dbReference>
<dbReference type="AlphaFoldDB" id="W2UKA7"/>
<comment type="subcellular location">
    <subcellularLocation>
        <location evidence="7">Cytoplasm</location>
    </subcellularLocation>
</comment>
<dbReference type="InterPro" id="IPR004522">
    <property type="entry name" value="Asn-tRNA-ligase"/>
</dbReference>
<gene>
    <name evidence="7" type="primary">asnS</name>
    <name evidence="9" type="ORF">P278_23720</name>
</gene>
<dbReference type="HAMAP" id="MF_00534">
    <property type="entry name" value="Asn_tRNA_synth"/>
    <property type="match status" value="1"/>
</dbReference>
<keyword evidence="7" id="KW-0963">Cytoplasm</keyword>
<dbReference type="InterPro" id="IPR006195">
    <property type="entry name" value="aa-tRNA-synth_II"/>
</dbReference>
<reference evidence="10" key="1">
    <citation type="submission" date="2013-11" db="EMBL/GenBank/DDBJ databases">
        <title>Draft genome sequence from a member of Zhouia, isolated tidal flat.</title>
        <authorList>
            <person name="Jin H."/>
            <person name="Jeon C.O."/>
        </authorList>
    </citation>
    <scope>NUCLEOTIDE SEQUENCE [LARGE SCALE GENOMIC DNA]</scope>
    <source>
        <strain evidence="10">AD3</strain>
    </source>
</reference>
<dbReference type="InterPro" id="IPR012340">
    <property type="entry name" value="NA-bd_OB-fold"/>
</dbReference>
<keyword evidence="4 7" id="KW-0067">ATP-binding</keyword>
<dbReference type="PRINTS" id="PR01042">
    <property type="entry name" value="TRNASYNTHASP"/>
</dbReference>
<dbReference type="GO" id="GO:0006421">
    <property type="term" value="P:asparaginyl-tRNA aminoacylation"/>
    <property type="evidence" value="ECO:0007669"/>
    <property type="project" value="UniProtKB-UniRule"/>
</dbReference>
<accession>W2UKA7</accession>
<dbReference type="STRING" id="376730.SAMN04487906_3047"/>
<dbReference type="PANTHER" id="PTHR22594">
    <property type="entry name" value="ASPARTYL/LYSYL-TRNA SYNTHETASE"/>
    <property type="match status" value="1"/>
</dbReference>
<sequence>MKAYSVKELLEGDKILQEVIVKGWVRTFRSNRFIALNDGSTIKNIQCVVDFENLDEEDLKKISTGAAIELKGTLVESMGRGQTVEVQVNELEILGASDPETYPIQPKKHSMEFLRENAHLRVRTNTFSAVMRVRNALSFAIHQYFQQNGFNYVHTPIITGSDAEGAGEMFRVSTLDAKNPPLSEDGQVDYKEDFFGKETNLTVSGQLEAEAYAMALGKVYTFGPTFRAENSNTSRHLAEFWMVEPEVAFMDLDGNMDLAEDFIKFVLQYVLDNCQDDLEFLEQRLLDEEKSKPQKERSEMKLTEKIRFVLENNFKRVSYTEAIDILKNSKPNKKKKFQYLIEEWGADLQSEHERFLVEKHFKCPVILFDYPAKIKAFYMRLNEDEKTVRAMDILFPGIGEIVGGSQREERLDVLKQKVADLGIDEKELWWYLDLRKYGSAVHSGFGLGFERLVLFTTGMTNIRDVIPFPRTPQSAEF</sequence>
<dbReference type="EC" id="6.1.1.22" evidence="7"/>
<dbReference type="InterPro" id="IPR045864">
    <property type="entry name" value="aa-tRNA-synth_II/BPL/LPL"/>
</dbReference>
<keyword evidence="10" id="KW-1185">Reference proteome</keyword>
<dbReference type="FunFam" id="3.30.930.10:FF:000016">
    <property type="entry name" value="Asparagine--tRNA ligase"/>
    <property type="match status" value="1"/>
</dbReference>
<keyword evidence="3 7" id="KW-0547">Nucleotide-binding</keyword>
<comment type="similarity">
    <text evidence="1 7">Belongs to the class-II aminoacyl-tRNA synthetase family.</text>
</comment>
<dbReference type="NCBIfam" id="NF003037">
    <property type="entry name" value="PRK03932.1"/>
    <property type="match status" value="1"/>
</dbReference>
<dbReference type="Pfam" id="PF01336">
    <property type="entry name" value="tRNA_anti-codon"/>
    <property type="match status" value="1"/>
</dbReference>
<evidence type="ECO:0000256" key="4">
    <source>
        <dbReference type="ARBA" id="ARBA00022840"/>
    </source>
</evidence>